<evidence type="ECO:0000313" key="3">
    <source>
        <dbReference type="Proteomes" id="UP000242869"/>
    </source>
</evidence>
<dbReference type="InterPro" id="IPR036680">
    <property type="entry name" value="SPOR-like_sf"/>
</dbReference>
<keyword evidence="3" id="KW-1185">Reference proteome</keyword>
<proteinExistence type="predicted"/>
<reference evidence="3" key="1">
    <citation type="submission" date="2016-10" db="EMBL/GenBank/DDBJ databases">
        <authorList>
            <person name="Varghese N."/>
            <person name="Submissions S."/>
        </authorList>
    </citation>
    <scope>NUCLEOTIDE SEQUENCE [LARGE SCALE GENOMIC DNA]</scope>
    <source>
        <strain evidence="3">DSM 6150</strain>
    </source>
</reference>
<feature type="domain" description="SPOR" evidence="1">
    <location>
        <begin position="118"/>
        <end position="196"/>
    </location>
</feature>
<dbReference type="STRING" id="83765.SAMN05660284_02719"/>
<dbReference type="Pfam" id="PF05036">
    <property type="entry name" value="SPOR"/>
    <property type="match status" value="1"/>
</dbReference>
<sequence length="236" mass="25438">MKWLFFVFLLANALVLAVIQFGGGAAPIDPRGREINASQVRVVTGQLASKTKDARASLPASAPASLPAQVAAPVPQTADKAPAAPSVCLRWSGITLEQAPQARNRLKALGLSAAESGGAENAKFWVYVPPQSTLAEARKKAQQIADLGVDDYFVVNDGKRWQNAISLGVFSSREAGERRLAELREKGVRSAILRDKEDTLKPVTFLLRNVSPDNRKKLEKASGQLRGAELKEVVCR</sequence>
<dbReference type="RefSeq" id="WP_091198028.1">
    <property type="nucleotide sequence ID" value="NZ_FOVE01000027.1"/>
</dbReference>
<dbReference type="AlphaFoldDB" id="A0A1I5DPW9"/>
<dbReference type="SUPFAM" id="SSF110997">
    <property type="entry name" value="Sporulation related repeat"/>
    <property type="match status" value="1"/>
</dbReference>
<dbReference type="InterPro" id="IPR007730">
    <property type="entry name" value="SPOR-like_dom"/>
</dbReference>
<gene>
    <name evidence="2" type="ORF">SAMN05660284_02719</name>
</gene>
<dbReference type="Proteomes" id="UP000242869">
    <property type="component" value="Unassembled WGS sequence"/>
</dbReference>
<protein>
    <submittedName>
        <fullName evidence="2">Sporulation related domain-containing protein</fullName>
    </submittedName>
</protein>
<accession>A0A1I5DPW9</accession>
<dbReference type="EMBL" id="FOVE01000027">
    <property type="protein sequence ID" value="SFO01299.1"/>
    <property type="molecule type" value="Genomic_DNA"/>
</dbReference>
<dbReference type="OrthoDB" id="5298866at2"/>
<evidence type="ECO:0000259" key="1">
    <source>
        <dbReference type="PROSITE" id="PS51724"/>
    </source>
</evidence>
<organism evidence="2 3">
    <name type="scientific">Formivibrio citricus</name>
    <dbReference type="NCBI Taxonomy" id="83765"/>
    <lineage>
        <taxon>Bacteria</taxon>
        <taxon>Pseudomonadati</taxon>
        <taxon>Pseudomonadota</taxon>
        <taxon>Betaproteobacteria</taxon>
        <taxon>Neisseriales</taxon>
        <taxon>Chitinibacteraceae</taxon>
        <taxon>Formivibrio</taxon>
    </lineage>
</organism>
<evidence type="ECO:0000313" key="2">
    <source>
        <dbReference type="EMBL" id="SFO01299.1"/>
    </source>
</evidence>
<name>A0A1I5DPW9_9NEIS</name>
<dbReference type="GO" id="GO:0042834">
    <property type="term" value="F:peptidoglycan binding"/>
    <property type="evidence" value="ECO:0007669"/>
    <property type="project" value="InterPro"/>
</dbReference>
<dbReference type="PROSITE" id="PS51724">
    <property type="entry name" value="SPOR"/>
    <property type="match status" value="1"/>
</dbReference>